<dbReference type="EMBL" id="OC915692">
    <property type="protein sequence ID" value="CAD7641535.1"/>
    <property type="molecule type" value="Genomic_DNA"/>
</dbReference>
<sequence>MMSGFLKLFGGKGGSKQAAPTPAEAIQKLREVEEMLHKKQEYLEKKQNEELDVSTMSGFLKLFGGKGGSKQAAPTPAEAIQKLREVEEMLHKKQEYLEKKQNEELREVEEMLHKKQEYLEKKQNEELDVIRKNGTKNKRVSLQALKRKKRIDKQLEQIDGTLTTIEYQREALENANTNTEVLKIMGHAAKALKQTHNNMDIDKVEDLMDEVREQQQIAEEISQVISNPIGFGQEVDEDDLLKELEEMEQEELDKQLLDTTPEHLPEVPAEVPVAAPRTKAKEKEESDELKELAEWAN</sequence>
<feature type="compositionally biased region" description="Basic and acidic residues" evidence="5">
    <location>
        <begin position="279"/>
        <end position="297"/>
    </location>
</feature>
<dbReference type="OrthoDB" id="5592979at2759"/>
<feature type="coiled-coil region" evidence="4">
    <location>
        <begin position="83"/>
        <end position="128"/>
    </location>
</feature>
<dbReference type="Proteomes" id="UP000728032">
    <property type="component" value="Unassembled WGS sequence"/>
</dbReference>
<reference evidence="6" key="1">
    <citation type="submission" date="2020-11" db="EMBL/GenBank/DDBJ databases">
        <authorList>
            <person name="Tran Van P."/>
        </authorList>
    </citation>
    <scope>NUCLEOTIDE SEQUENCE</scope>
</reference>
<dbReference type="PANTHER" id="PTHR22761:SF10">
    <property type="entry name" value="GH13992P"/>
    <property type="match status" value="1"/>
</dbReference>
<evidence type="ECO:0000313" key="6">
    <source>
        <dbReference type="EMBL" id="CAD7641535.1"/>
    </source>
</evidence>
<gene>
    <name evidence="6" type="ORF">ONB1V03_LOCUS3147</name>
</gene>
<feature type="region of interest" description="Disordered" evidence="5">
    <location>
        <begin position="272"/>
        <end position="297"/>
    </location>
</feature>
<comment type="subcellular location">
    <subcellularLocation>
        <location evidence="1">Endosome</location>
    </subcellularLocation>
</comment>
<dbReference type="GO" id="GO:0000815">
    <property type="term" value="C:ESCRT III complex"/>
    <property type="evidence" value="ECO:0007669"/>
    <property type="project" value="TreeGrafter"/>
</dbReference>
<dbReference type="Gene3D" id="6.10.250.1710">
    <property type="match status" value="1"/>
</dbReference>
<protein>
    <submittedName>
        <fullName evidence="6">Uncharacterized protein</fullName>
    </submittedName>
</protein>
<dbReference type="GO" id="GO:0006900">
    <property type="term" value="P:vesicle budding from membrane"/>
    <property type="evidence" value="ECO:0007669"/>
    <property type="project" value="TreeGrafter"/>
</dbReference>
<accession>A0A7R9QDA5</accession>
<name>A0A7R9QDA5_9ACAR</name>
<proteinExistence type="inferred from homology"/>
<keyword evidence="3" id="KW-0967">Endosome</keyword>
<dbReference type="InterPro" id="IPR005024">
    <property type="entry name" value="Snf7_fam"/>
</dbReference>
<dbReference type="GO" id="GO:0005771">
    <property type="term" value="C:multivesicular body"/>
    <property type="evidence" value="ECO:0007669"/>
    <property type="project" value="TreeGrafter"/>
</dbReference>
<dbReference type="GO" id="GO:0009898">
    <property type="term" value="C:cytoplasmic side of plasma membrane"/>
    <property type="evidence" value="ECO:0007669"/>
    <property type="project" value="TreeGrafter"/>
</dbReference>
<dbReference type="PANTHER" id="PTHR22761">
    <property type="entry name" value="CHARGED MULTIVESICULAR BODY PROTEIN"/>
    <property type="match status" value="1"/>
</dbReference>
<comment type="similarity">
    <text evidence="2">Belongs to the SNF7 family.</text>
</comment>
<dbReference type="EMBL" id="CAJPVJ010000867">
    <property type="protein sequence ID" value="CAG2163573.1"/>
    <property type="molecule type" value="Genomic_DNA"/>
</dbReference>
<keyword evidence="7" id="KW-1185">Reference proteome</keyword>
<organism evidence="6">
    <name type="scientific">Oppiella nova</name>
    <dbReference type="NCBI Taxonomy" id="334625"/>
    <lineage>
        <taxon>Eukaryota</taxon>
        <taxon>Metazoa</taxon>
        <taxon>Ecdysozoa</taxon>
        <taxon>Arthropoda</taxon>
        <taxon>Chelicerata</taxon>
        <taxon>Arachnida</taxon>
        <taxon>Acari</taxon>
        <taxon>Acariformes</taxon>
        <taxon>Sarcoptiformes</taxon>
        <taxon>Oribatida</taxon>
        <taxon>Brachypylina</taxon>
        <taxon>Oppioidea</taxon>
        <taxon>Oppiidae</taxon>
        <taxon>Oppiella</taxon>
    </lineage>
</organism>
<evidence type="ECO:0000313" key="7">
    <source>
        <dbReference type="Proteomes" id="UP000728032"/>
    </source>
</evidence>
<evidence type="ECO:0000256" key="5">
    <source>
        <dbReference type="SAM" id="MobiDB-lite"/>
    </source>
</evidence>
<dbReference type="Pfam" id="PF03357">
    <property type="entry name" value="Snf7"/>
    <property type="match status" value="1"/>
</dbReference>
<dbReference type="GO" id="GO:0032511">
    <property type="term" value="P:late endosome to vacuole transport via multivesicular body sorting pathway"/>
    <property type="evidence" value="ECO:0007669"/>
    <property type="project" value="TreeGrafter"/>
</dbReference>
<evidence type="ECO:0000256" key="2">
    <source>
        <dbReference type="ARBA" id="ARBA00006190"/>
    </source>
</evidence>
<feature type="region of interest" description="Disordered" evidence="5">
    <location>
        <begin position="1"/>
        <end position="22"/>
    </location>
</feature>
<evidence type="ECO:0000256" key="1">
    <source>
        <dbReference type="ARBA" id="ARBA00004177"/>
    </source>
</evidence>
<dbReference type="AlphaFoldDB" id="A0A7R9QDA5"/>
<dbReference type="Gene3D" id="1.10.287.1060">
    <property type="entry name" value="ESAT-6-like"/>
    <property type="match status" value="3"/>
</dbReference>
<evidence type="ECO:0000256" key="3">
    <source>
        <dbReference type="ARBA" id="ARBA00022753"/>
    </source>
</evidence>
<evidence type="ECO:0000256" key="4">
    <source>
        <dbReference type="SAM" id="Coils"/>
    </source>
</evidence>
<keyword evidence="4" id="KW-0175">Coiled coil</keyword>